<name>A0A8B6DZZ4_MYTGA</name>
<dbReference type="EMBL" id="UYJE01004218">
    <property type="protein sequence ID" value="VDI26142.1"/>
    <property type="molecule type" value="Genomic_DNA"/>
</dbReference>
<evidence type="ECO:0000256" key="2">
    <source>
        <dbReference type="SAM" id="SignalP"/>
    </source>
</evidence>
<keyword evidence="1" id="KW-0812">Transmembrane</keyword>
<evidence type="ECO:0000313" key="4">
    <source>
        <dbReference type="EMBL" id="VDI26142.1"/>
    </source>
</evidence>
<protein>
    <recommendedName>
        <fullName evidence="3">WSC domain-containing protein</fullName>
    </recommendedName>
</protein>
<feature type="chain" id="PRO_5032793399" description="WSC domain-containing protein" evidence="2">
    <location>
        <begin position="20"/>
        <end position="496"/>
    </location>
</feature>
<keyword evidence="1" id="KW-1133">Transmembrane helix</keyword>
<comment type="caution">
    <text evidence="4">The sequence shown here is derived from an EMBL/GenBank/DDBJ whole genome shotgun (WGS) entry which is preliminary data.</text>
</comment>
<sequence length="496" mass="56527">MDTLWISAFLFVFIQYVEISMMQVAVSTSTIHIDPGNKVLFNCSEYSSITIRNVSVQNTGKCESGQDDCNLNRNDHELIKKCEGYSSCFVNGSFLTSSCLWEDLHFDLSYICKGSYEYDGCYVDYSVRVLKEEHKINKAMSADICFDLCTENQTSYKHLYFGTQYSQECFCGDGQRLNSKPYLKIEDLECNLPCLQHGDEKCGGSYKMSVYKIQPQISRYHPCLEVDQQNWIEDCKTSQLQEKGFCVKFYAPTTNLATIKGCTNKNYELGNKLHQFCRNTKSNGNCVYNLASILQKSFLQQTNKYISIGYACIVPLQTTDHTPFVESKTRASIPVIVVSVLVAVIVAALVFIILVFYRRRQKAKKLSSSEKLQKEFQTESINPSASNIGMTNINIPAIYENVNDNKIINGGQHKQEGNYETLSTNRKAAEHMYASTEHESTEPNLSRYQSLTNPQNLVFTLMCQQNRTHLNINHLRIRLSPISTLMRQQLQNSNVL</sequence>
<dbReference type="Proteomes" id="UP000596742">
    <property type="component" value="Unassembled WGS sequence"/>
</dbReference>
<evidence type="ECO:0000259" key="3">
    <source>
        <dbReference type="PROSITE" id="PS51212"/>
    </source>
</evidence>
<proteinExistence type="predicted"/>
<reference evidence="4" key="1">
    <citation type="submission" date="2018-11" db="EMBL/GenBank/DDBJ databases">
        <authorList>
            <person name="Alioto T."/>
            <person name="Alioto T."/>
        </authorList>
    </citation>
    <scope>NUCLEOTIDE SEQUENCE</scope>
</reference>
<evidence type="ECO:0000256" key="1">
    <source>
        <dbReference type="SAM" id="Phobius"/>
    </source>
</evidence>
<keyword evidence="2" id="KW-0732">Signal</keyword>
<dbReference type="PROSITE" id="PS51212">
    <property type="entry name" value="WSC"/>
    <property type="match status" value="1"/>
</dbReference>
<keyword evidence="5" id="KW-1185">Reference proteome</keyword>
<keyword evidence="1" id="KW-0472">Membrane</keyword>
<dbReference type="SMART" id="SM00321">
    <property type="entry name" value="WSC"/>
    <property type="match status" value="1"/>
</dbReference>
<gene>
    <name evidence="4" type="ORF">MGAL_10B009124</name>
</gene>
<dbReference type="AlphaFoldDB" id="A0A8B6DZZ4"/>
<organism evidence="4 5">
    <name type="scientific">Mytilus galloprovincialis</name>
    <name type="common">Mediterranean mussel</name>
    <dbReference type="NCBI Taxonomy" id="29158"/>
    <lineage>
        <taxon>Eukaryota</taxon>
        <taxon>Metazoa</taxon>
        <taxon>Spiralia</taxon>
        <taxon>Lophotrochozoa</taxon>
        <taxon>Mollusca</taxon>
        <taxon>Bivalvia</taxon>
        <taxon>Autobranchia</taxon>
        <taxon>Pteriomorphia</taxon>
        <taxon>Mytilida</taxon>
        <taxon>Mytiloidea</taxon>
        <taxon>Mytilidae</taxon>
        <taxon>Mytilinae</taxon>
        <taxon>Mytilus</taxon>
    </lineage>
</organism>
<accession>A0A8B6DZZ4</accession>
<dbReference type="InterPro" id="IPR002889">
    <property type="entry name" value="WSC_carb-bd"/>
</dbReference>
<feature type="domain" description="WSC" evidence="3">
    <location>
        <begin position="115"/>
        <end position="214"/>
    </location>
</feature>
<feature type="signal peptide" evidence="2">
    <location>
        <begin position="1"/>
        <end position="19"/>
    </location>
</feature>
<dbReference type="Pfam" id="PF01822">
    <property type="entry name" value="WSC"/>
    <property type="match status" value="1"/>
</dbReference>
<dbReference type="OrthoDB" id="6071159at2759"/>
<feature type="transmembrane region" description="Helical" evidence="1">
    <location>
        <begin position="333"/>
        <end position="357"/>
    </location>
</feature>
<evidence type="ECO:0000313" key="5">
    <source>
        <dbReference type="Proteomes" id="UP000596742"/>
    </source>
</evidence>